<dbReference type="eggNOG" id="ENOG502ZA2D">
    <property type="taxonomic scope" value="Bacteria"/>
</dbReference>
<organism evidence="1 2">
    <name type="scientific">Blautia hansenii DSM 20583</name>
    <dbReference type="NCBI Taxonomy" id="537007"/>
    <lineage>
        <taxon>Bacteria</taxon>
        <taxon>Bacillati</taxon>
        <taxon>Bacillota</taxon>
        <taxon>Clostridia</taxon>
        <taxon>Lachnospirales</taxon>
        <taxon>Lachnospiraceae</taxon>
        <taxon>Blautia</taxon>
    </lineage>
</organism>
<dbReference type="RefSeq" id="WP_003020408.1">
    <property type="nucleotide sequence ID" value="NZ_CP022413.2"/>
</dbReference>
<dbReference type="AlphaFoldDB" id="C9L7K9"/>
<proteinExistence type="predicted"/>
<dbReference type="KEGG" id="bhan:CGC63_09755"/>
<dbReference type="EMBL" id="ABYU02000016">
    <property type="protein sequence ID" value="EEX21754.1"/>
    <property type="molecule type" value="Genomic_DNA"/>
</dbReference>
<comment type="caution">
    <text evidence="1">The sequence shown here is derived from an EMBL/GenBank/DDBJ whole genome shotgun (WGS) entry which is preliminary data.</text>
</comment>
<dbReference type="Proteomes" id="UP000003755">
    <property type="component" value="Unassembled WGS sequence"/>
</dbReference>
<reference evidence="1" key="1">
    <citation type="submission" date="2009-09" db="EMBL/GenBank/DDBJ databases">
        <authorList>
            <person name="Weinstock G."/>
            <person name="Sodergren E."/>
            <person name="Clifton S."/>
            <person name="Fulton L."/>
            <person name="Fulton B."/>
            <person name="Courtney L."/>
            <person name="Fronick C."/>
            <person name="Harrison M."/>
            <person name="Strong C."/>
            <person name="Farmer C."/>
            <person name="Delahaunty K."/>
            <person name="Markovic C."/>
            <person name="Hall O."/>
            <person name="Minx P."/>
            <person name="Tomlinson C."/>
            <person name="Mitreva M."/>
            <person name="Nelson J."/>
            <person name="Hou S."/>
            <person name="Wollam A."/>
            <person name="Pepin K.H."/>
            <person name="Johnson M."/>
            <person name="Bhonagiri V."/>
            <person name="Nash W.E."/>
            <person name="Warren W."/>
            <person name="Chinwalla A."/>
            <person name="Mardis E.R."/>
            <person name="Wilson R.K."/>
        </authorList>
    </citation>
    <scope>NUCLEOTIDE SEQUENCE [LARGE SCALE GENOMIC DNA]</scope>
    <source>
        <strain evidence="1">DSM 20583</strain>
    </source>
</reference>
<protein>
    <submittedName>
        <fullName evidence="1">Uncharacterized protein</fullName>
    </submittedName>
</protein>
<gene>
    <name evidence="1" type="ORF">BLAHAN_05379</name>
</gene>
<keyword evidence="2" id="KW-1185">Reference proteome</keyword>
<name>C9L7K9_BLAHA</name>
<accession>C9L7K9</accession>
<dbReference type="HOGENOM" id="CLU_433253_0_0_9"/>
<evidence type="ECO:0000313" key="2">
    <source>
        <dbReference type="Proteomes" id="UP000003755"/>
    </source>
</evidence>
<sequence>MIKLDGIKIPSLDAKDIYIANYLYPKQGYNLKRKDGSYNIAKFKNTLDYSLDLIKLREVYLKEYRNKRFSWYERNEMEHTDRVINVTFKYSNKEYNKIGSIKENEEQKKKGKCKYPKYLYVKFGYEISQNSITNCVYVANGELIAIQTGIYVPPDKIVPETLLKDNFIYEDGVYKIKKNGTLNSVANLRYELYKNGFWCNGIHYVRFKRSSGSSRVGKCLFIDEKLYKRMHKWEMCGIKLKEGDKVDLAALEAYIALTLSSIIDTIEIKPENILILDDYESTFTDTVIATEMKEENGKYSLQTGEKQVKISNSIWDGLSLIDKSIMGIYDKYGMILLRKNFFKSCCFNTNIQQFFKDNNISDISQLNGFTLAESIEDIKLITTPSSIKYLKFGTIEQWLKNIDSTFGVVKHEKKTHFFDGRMVQSHYQLINTLQLTKKQVREFIQPSLDYMYLLKTEPAAVRHYVKYSDEHEFESNNLKTKNEIIYQLMGLNNKFCETKWYKDFVNELIKSYKRNLKSGHVLIEGNYSTLLGNPYELLLNTIGEFYGESILGVGNVHTTRFPYGKKILGSRSPHVCVSNILLSNNVECALIDKYFNLTDEIICINSIGENILERLNGADWIKSKSALRSNL</sequence>
<evidence type="ECO:0000313" key="1">
    <source>
        <dbReference type="EMBL" id="EEX21754.1"/>
    </source>
</evidence>
<dbReference type="STRING" id="537007.BLAHAN_05379"/>